<dbReference type="EMBL" id="JAWJUL010000036">
    <property type="protein sequence ID" value="MDV3440078.1"/>
    <property type="molecule type" value="Genomic_DNA"/>
</dbReference>
<accession>A0ABU3XQ85</accession>
<evidence type="ECO:0000313" key="2">
    <source>
        <dbReference type="Proteomes" id="UP001273935"/>
    </source>
</evidence>
<comment type="caution">
    <text evidence="1">The sequence shown here is derived from an EMBL/GenBank/DDBJ whole genome shotgun (WGS) entry which is preliminary data.</text>
</comment>
<evidence type="ECO:0000313" key="1">
    <source>
        <dbReference type="EMBL" id="MDV3440078.1"/>
    </source>
</evidence>
<reference evidence="1 2" key="1">
    <citation type="submission" date="2023-10" db="EMBL/GenBank/DDBJ databases">
        <title>Pseudomonas otitidis isolated from a paediatric patient with cystic fibrosis in Chile.</title>
        <authorList>
            <person name="Amsteins-Romero L."/>
            <person name="Opazo-Capurro A."/>
            <person name="Matus-Kohler M."/>
            <person name="Gonzalez-Rocha G."/>
        </authorList>
    </citation>
    <scope>NUCLEOTIDE SEQUENCE [LARGE SCALE GENOMIC DNA]</scope>
    <source>
        <strain evidence="1 2">P-714</strain>
    </source>
</reference>
<sequence>MNEVDDARRKRPKKRSLRGVNEHFEGAFNAASATQLVFQRSASPFALLLSASVLLAGCGDSLEQFGGPTMGSS</sequence>
<keyword evidence="2" id="KW-1185">Reference proteome</keyword>
<protein>
    <submittedName>
        <fullName evidence="1">Uncharacterized protein</fullName>
    </submittedName>
</protein>
<feature type="non-terminal residue" evidence="1">
    <location>
        <position position="73"/>
    </location>
</feature>
<dbReference type="Proteomes" id="UP001273935">
    <property type="component" value="Unassembled WGS sequence"/>
</dbReference>
<proteinExistence type="predicted"/>
<name>A0ABU3XQ85_9GAMM</name>
<gene>
    <name evidence="1" type="ORF">R0G64_11630</name>
</gene>
<organism evidence="1 2">
    <name type="scientific">Metapseudomonas otitidis</name>
    <dbReference type="NCBI Taxonomy" id="319939"/>
    <lineage>
        <taxon>Bacteria</taxon>
        <taxon>Pseudomonadati</taxon>
        <taxon>Pseudomonadota</taxon>
        <taxon>Gammaproteobacteria</taxon>
        <taxon>Pseudomonadales</taxon>
        <taxon>Pseudomonadaceae</taxon>
        <taxon>Metapseudomonas</taxon>
    </lineage>
</organism>